<proteinExistence type="predicted"/>
<keyword evidence="3" id="KW-1185">Reference proteome</keyword>
<feature type="non-terminal residue" evidence="2">
    <location>
        <position position="1"/>
    </location>
</feature>
<protein>
    <recommendedName>
        <fullName evidence="1">Heterokaryon incompatibility domain-containing protein</fullName>
    </recommendedName>
</protein>
<dbReference type="PANTHER" id="PTHR10622">
    <property type="entry name" value="HET DOMAIN-CONTAINING PROTEIN"/>
    <property type="match status" value="1"/>
</dbReference>
<dbReference type="OrthoDB" id="20872at2759"/>
<dbReference type="Proteomes" id="UP000799424">
    <property type="component" value="Unassembled WGS sequence"/>
</dbReference>
<gene>
    <name evidence="2" type="ORF">CC86DRAFT_419927</name>
</gene>
<organism evidence="2 3">
    <name type="scientific">Ophiobolus disseminans</name>
    <dbReference type="NCBI Taxonomy" id="1469910"/>
    <lineage>
        <taxon>Eukaryota</taxon>
        <taxon>Fungi</taxon>
        <taxon>Dikarya</taxon>
        <taxon>Ascomycota</taxon>
        <taxon>Pezizomycotina</taxon>
        <taxon>Dothideomycetes</taxon>
        <taxon>Pleosporomycetidae</taxon>
        <taxon>Pleosporales</taxon>
        <taxon>Pleosporineae</taxon>
        <taxon>Phaeosphaeriaceae</taxon>
        <taxon>Ophiobolus</taxon>
    </lineage>
</organism>
<dbReference type="InterPro" id="IPR010730">
    <property type="entry name" value="HET"/>
</dbReference>
<name>A0A6A6ZW96_9PLEO</name>
<dbReference type="AlphaFoldDB" id="A0A6A6ZW96"/>
<dbReference type="EMBL" id="MU006229">
    <property type="protein sequence ID" value="KAF2824754.1"/>
    <property type="molecule type" value="Genomic_DNA"/>
</dbReference>
<accession>A0A6A6ZW96</accession>
<feature type="domain" description="Heterokaryon incompatibility" evidence="1">
    <location>
        <begin position="15"/>
        <end position="61"/>
    </location>
</feature>
<evidence type="ECO:0000313" key="3">
    <source>
        <dbReference type="Proteomes" id="UP000799424"/>
    </source>
</evidence>
<evidence type="ECO:0000259" key="1">
    <source>
        <dbReference type="Pfam" id="PF06985"/>
    </source>
</evidence>
<dbReference type="PANTHER" id="PTHR10622:SF13">
    <property type="entry name" value="NACHT DOMAIN-CONTAINING PROTEIN"/>
    <property type="match status" value="1"/>
</dbReference>
<reference evidence="2" key="1">
    <citation type="journal article" date="2020" name="Stud. Mycol.">
        <title>101 Dothideomycetes genomes: a test case for predicting lifestyles and emergence of pathogens.</title>
        <authorList>
            <person name="Haridas S."/>
            <person name="Albert R."/>
            <person name="Binder M."/>
            <person name="Bloem J."/>
            <person name="Labutti K."/>
            <person name="Salamov A."/>
            <person name="Andreopoulos B."/>
            <person name="Baker S."/>
            <person name="Barry K."/>
            <person name="Bills G."/>
            <person name="Bluhm B."/>
            <person name="Cannon C."/>
            <person name="Castanera R."/>
            <person name="Culley D."/>
            <person name="Daum C."/>
            <person name="Ezra D."/>
            <person name="Gonzalez J."/>
            <person name="Henrissat B."/>
            <person name="Kuo A."/>
            <person name="Liang C."/>
            <person name="Lipzen A."/>
            <person name="Lutzoni F."/>
            <person name="Magnuson J."/>
            <person name="Mondo S."/>
            <person name="Nolan M."/>
            <person name="Ohm R."/>
            <person name="Pangilinan J."/>
            <person name="Park H.-J."/>
            <person name="Ramirez L."/>
            <person name="Alfaro M."/>
            <person name="Sun H."/>
            <person name="Tritt A."/>
            <person name="Yoshinaga Y."/>
            <person name="Zwiers L.-H."/>
            <person name="Turgeon B."/>
            <person name="Goodwin S."/>
            <person name="Spatafora J."/>
            <person name="Crous P."/>
            <person name="Grigoriev I."/>
        </authorList>
    </citation>
    <scope>NUCLEOTIDE SEQUENCE</scope>
    <source>
        <strain evidence="2">CBS 113818</strain>
    </source>
</reference>
<evidence type="ECO:0000313" key="2">
    <source>
        <dbReference type="EMBL" id="KAF2824754.1"/>
    </source>
</evidence>
<sequence>SGYAKLRFCGERAAADSLEYFYIDTCCINKTTSDKLRTAINFMFRWYQRAACCYVYLTNVSVLEEVANPEAYRISWEQAFRHSRWFTRGWTLQELLA</sequence>
<dbReference type="Pfam" id="PF06985">
    <property type="entry name" value="HET"/>
    <property type="match status" value="1"/>
</dbReference>